<comment type="caution">
    <text evidence="2">The sequence shown here is derived from an EMBL/GenBank/DDBJ whole genome shotgun (WGS) entry which is preliminary data.</text>
</comment>
<dbReference type="SUPFAM" id="SSF53448">
    <property type="entry name" value="Nucleotide-diphospho-sugar transferases"/>
    <property type="match status" value="1"/>
</dbReference>
<dbReference type="Pfam" id="PF13712">
    <property type="entry name" value="Glyco_tranf_2_5"/>
    <property type="match status" value="1"/>
</dbReference>
<evidence type="ECO:0000259" key="1">
    <source>
        <dbReference type="Pfam" id="PF13712"/>
    </source>
</evidence>
<protein>
    <recommendedName>
        <fullName evidence="1">Streptomycin biosynthesis protein StrF domain-containing protein</fullName>
    </recommendedName>
</protein>
<dbReference type="InterPro" id="IPR059123">
    <property type="entry name" value="StrF_dom"/>
</dbReference>
<dbReference type="EMBL" id="MFTC01000093">
    <property type="protein sequence ID" value="OGI49613.1"/>
    <property type="molecule type" value="Genomic_DNA"/>
</dbReference>
<name>A0A1F6TWS3_9PROT</name>
<sequence>MISIIICSIDDSKFKAVTDNYSKLLAGEEFEIIGIHDAKSLCEGYNRGIRLSCGSILVFSHDDIEILSPDFKYKLMRYLAKYDIIGVAGTTHLIGGNWIGAGRSEVHGQVAHWIPQTGEYAIAVYGNSAPVIENIQALDGLFFAVNRHVTQKVLFDEMTFDGFHHYDLDFTFAAYLANFRLAVCNDIAIVHQSTGKHDAKWEEYRRRFLAKHEPALMRNRSLKPVHDTVVVKTKEEVLSFWSE</sequence>
<dbReference type="Gene3D" id="3.90.550.10">
    <property type="entry name" value="Spore Coat Polysaccharide Biosynthesis Protein SpsA, Chain A"/>
    <property type="match status" value="1"/>
</dbReference>
<evidence type="ECO:0000313" key="3">
    <source>
        <dbReference type="Proteomes" id="UP000179037"/>
    </source>
</evidence>
<dbReference type="AlphaFoldDB" id="A0A1F6TWS3"/>
<dbReference type="Proteomes" id="UP000179037">
    <property type="component" value="Unassembled WGS sequence"/>
</dbReference>
<dbReference type="InterPro" id="IPR029044">
    <property type="entry name" value="Nucleotide-diphossugar_trans"/>
</dbReference>
<accession>A0A1F6TWS3</accession>
<feature type="domain" description="Streptomycin biosynthesis protein StrF" evidence="1">
    <location>
        <begin position="4"/>
        <end position="211"/>
    </location>
</feature>
<evidence type="ECO:0000313" key="2">
    <source>
        <dbReference type="EMBL" id="OGI49613.1"/>
    </source>
</evidence>
<gene>
    <name evidence="2" type="ORF">A3A87_01720</name>
</gene>
<proteinExistence type="predicted"/>
<reference evidence="2 3" key="1">
    <citation type="journal article" date="2016" name="Nat. Commun.">
        <title>Thousands of microbial genomes shed light on interconnected biogeochemical processes in an aquifer system.</title>
        <authorList>
            <person name="Anantharaman K."/>
            <person name="Brown C.T."/>
            <person name="Hug L.A."/>
            <person name="Sharon I."/>
            <person name="Castelle C.J."/>
            <person name="Probst A.J."/>
            <person name="Thomas B.C."/>
            <person name="Singh A."/>
            <person name="Wilkins M.J."/>
            <person name="Karaoz U."/>
            <person name="Brodie E.L."/>
            <person name="Williams K.H."/>
            <person name="Hubbard S.S."/>
            <person name="Banfield J.F."/>
        </authorList>
    </citation>
    <scope>NUCLEOTIDE SEQUENCE [LARGE SCALE GENOMIC DNA]</scope>
</reference>
<organism evidence="2 3">
    <name type="scientific">Candidatus Muproteobacteria bacterium RIFCSPLOWO2_01_FULL_60_18</name>
    <dbReference type="NCBI Taxonomy" id="1817768"/>
    <lineage>
        <taxon>Bacteria</taxon>
        <taxon>Pseudomonadati</taxon>
        <taxon>Pseudomonadota</taxon>
        <taxon>Candidatus Muproteobacteria</taxon>
    </lineage>
</organism>